<keyword evidence="3" id="KW-1185">Reference proteome</keyword>
<gene>
    <name evidence="2" type="ORF">DAMNIGENAA_38570</name>
</gene>
<reference evidence="2" key="1">
    <citation type="submission" date="2022-12" db="EMBL/GenBank/DDBJ databases">
        <title>Reference genome sequencing for broad-spectrum identification of bacterial and archaeal isolates by mass spectrometry.</title>
        <authorList>
            <person name="Sekiguchi Y."/>
            <person name="Tourlousse D.M."/>
        </authorList>
    </citation>
    <scope>NUCLEOTIDE SEQUENCE</scope>
    <source>
        <strain evidence="2">ASRB1</strain>
    </source>
</reference>
<protein>
    <recommendedName>
        <fullName evidence="4">FecR protein domain-containing protein</fullName>
    </recommendedName>
</protein>
<dbReference type="RefSeq" id="WP_281796843.1">
    <property type="nucleotide sequence ID" value="NZ_BSDR01000001.1"/>
</dbReference>
<name>A0A9W6FWU5_9BACT</name>
<keyword evidence="1" id="KW-0732">Signal</keyword>
<sequence>MKRICKMCVVGLAALFVAQPMLALAASPARLIPAGTVSVLENGKEVNRFKSEMPMPQGLTMAVNGKCIIQSQSLQLVAQDEAVFALTEAESRYDLTVKSGRVDFAMRSEAKPVSFHTPHDLIRAERAIVPAGGNGLVRGFITVTKDGTELSVQEGALQVVSSDGTQLIEPGHSIVLAQARMGGTTTTKGTETAGKPALTSGTGMGTLSSSAMVAGGVGLALVGTGAGFAATSGSDDDKTPVSPN</sequence>
<comment type="caution">
    <text evidence="2">The sequence shown here is derived from an EMBL/GenBank/DDBJ whole genome shotgun (WGS) entry which is preliminary data.</text>
</comment>
<feature type="chain" id="PRO_5040908061" description="FecR protein domain-containing protein" evidence="1">
    <location>
        <begin position="26"/>
        <end position="244"/>
    </location>
</feature>
<dbReference type="Proteomes" id="UP001144372">
    <property type="component" value="Unassembled WGS sequence"/>
</dbReference>
<evidence type="ECO:0008006" key="4">
    <source>
        <dbReference type="Google" id="ProtNLM"/>
    </source>
</evidence>
<organism evidence="2 3">
    <name type="scientific">Desulforhabdus amnigena</name>
    <dbReference type="NCBI Taxonomy" id="40218"/>
    <lineage>
        <taxon>Bacteria</taxon>
        <taxon>Pseudomonadati</taxon>
        <taxon>Thermodesulfobacteriota</taxon>
        <taxon>Syntrophobacteria</taxon>
        <taxon>Syntrophobacterales</taxon>
        <taxon>Syntrophobacteraceae</taxon>
        <taxon>Desulforhabdus</taxon>
    </lineage>
</organism>
<accession>A0A9W6FWU5</accession>
<proteinExistence type="predicted"/>
<dbReference type="EMBL" id="BSDR01000001">
    <property type="protein sequence ID" value="GLI36424.1"/>
    <property type="molecule type" value="Genomic_DNA"/>
</dbReference>
<evidence type="ECO:0000313" key="3">
    <source>
        <dbReference type="Proteomes" id="UP001144372"/>
    </source>
</evidence>
<feature type="signal peptide" evidence="1">
    <location>
        <begin position="1"/>
        <end position="25"/>
    </location>
</feature>
<dbReference type="AlphaFoldDB" id="A0A9W6FWU5"/>
<evidence type="ECO:0000256" key="1">
    <source>
        <dbReference type="SAM" id="SignalP"/>
    </source>
</evidence>
<evidence type="ECO:0000313" key="2">
    <source>
        <dbReference type="EMBL" id="GLI36424.1"/>
    </source>
</evidence>